<reference evidence="2" key="2">
    <citation type="submission" date="2020-09" db="EMBL/GenBank/DDBJ databases">
        <authorList>
            <person name="Sun Q."/>
            <person name="Zhou Y."/>
        </authorList>
    </citation>
    <scope>NUCLEOTIDE SEQUENCE</scope>
    <source>
        <strain evidence="2">CGMCC 1.16134</strain>
    </source>
</reference>
<sequence length="112" mass="12317">MTSREKYWDDIELSEVAVGRDVLLVITGGARHIGAASTAFIQDGKVEVQTSAVPRHKEHLVTEKVALRVAAALGKTVTVVMGIHYDDISKEDIFAVVNQVDIKVEQYLAQQK</sequence>
<accession>A0A917FBI1</accession>
<dbReference type="Pfam" id="PF21758">
    <property type="entry name" value="PAC_bac"/>
    <property type="match status" value="1"/>
</dbReference>
<evidence type="ECO:0000259" key="1">
    <source>
        <dbReference type="Pfam" id="PF21758"/>
    </source>
</evidence>
<dbReference type="Proteomes" id="UP000637643">
    <property type="component" value="Unassembled WGS sequence"/>
</dbReference>
<comment type="caution">
    <text evidence="2">The sequence shown here is derived from an EMBL/GenBank/DDBJ whole genome shotgun (WGS) entry which is preliminary data.</text>
</comment>
<evidence type="ECO:0000313" key="2">
    <source>
        <dbReference type="EMBL" id="GGF63357.1"/>
    </source>
</evidence>
<evidence type="ECO:0000313" key="3">
    <source>
        <dbReference type="Proteomes" id="UP000637643"/>
    </source>
</evidence>
<dbReference type="RefSeq" id="WP_189022066.1">
    <property type="nucleotide sequence ID" value="NZ_BMKR01000002.1"/>
</dbReference>
<gene>
    <name evidence="2" type="ORF">GCM10010912_05520</name>
</gene>
<dbReference type="AlphaFoldDB" id="A0A917FBI1"/>
<dbReference type="InterPro" id="IPR048844">
    <property type="entry name" value="LpdD_chaperone-like"/>
</dbReference>
<feature type="domain" description="Prenylated flavin chaperone LpdD-like" evidence="1">
    <location>
        <begin position="10"/>
        <end position="110"/>
    </location>
</feature>
<reference evidence="2" key="1">
    <citation type="journal article" date="2014" name="Int. J. Syst. Evol. Microbiol.">
        <title>Complete genome sequence of Corynebacterium casei LMG S-19264T (=DSM 44701T), isolated from a smear-ripened cheese.</title>
        <authorList>
            <consortium name="US DOE Joint Genome Institute (JGI-PGF)"/>
            <person name="Walter F."/>
            <person name="Albersmeier A."/>
            <person name="Kalinowski J."/>
            <person name="Ruckert C."/>
        </authorList>
    </citation>
    <scope>NUCLEOTIDE SEQUENCE</scope>
    <source>
        <strain evidence="2">CGMCC 1.16134</strain>
    </source>
</reference>
<name>A0A917FBI1_9BACL</name>
<protein>
    <recommendedName>
        <fullName evidence="1">Prenylated flavin chaperone LpdD-like domain-containing protein</fullName>
    </recommendedName>
</protein>
<proteinExistence type="predicted"/>
<dbReference type="EMBL" id="BMKR01000002">
    <property type="protein sequence ID" value="GGF63357.1"/>
    <property type="molecule type" value="Genomic_DNA"/>
</dbReference>
<keyword evidence="3" id="KW-1185">Reference proteome</keyword>
<organism evidence="2 3">
    <name type="scientific">Paenibacillus albidus</name>
    <dbReference type="NCBI Taxonomy" id="2041023"/>
    <lineage>
        <taxon>Bacteria</taxon>
        <taxon>Bacillati</taxon>
        <taxon>Bacillota</taxon>
        <taxon>Bacilli</taxon>
        <taxon>Bacillales</taxon>
        <taxon>Paenibacillaceae</taxon>
        <taxon>Paenibacillus</taxon>
    </lineage>
</organism>